<dbReference type="EMBL" id="CM031814">
    <property type="protein sequence ID" value="KAG6650428.1"/>
    <property type="molecule type" value="Genomic_DNA"/>
</dbReference>
<sequence>MLTRAFGDIAEDASETEESCKRLMGQLAKLRLDHVRTGNRPFSGNDANHNYVDACAGMSCESTKDVRSKVYSPLVVRSKWRPPSKRKVSVVEKAVNKCKARKKKIQQSLSKASDATNIGGNLIQYLPSSQHPTVPWSQSSTNIGFHSTIYDDVNRISQDVDINIRWPHDSYDRQVDGLQ</sequence>
<proteinExistence type="predicted"/>
<protein>
    <submittedName>
        <fullName evidence="1">Uncharacterized protein</fullName>
    </submittedName>
</protein>
<reference evidence="1" key="1">
    <citation type="submission" date="2020-12" db="EMBL/GenBank/DDBJ databases">
        <title>WGS assembly of Carya illinoinensis cv. Pawnee.</title>
        <authorList>
            <person name="Platts A."/>
            <person name="Shu S."/>
            <person name="Wright S."/>
            <person name="Barry K."/>
            <person name="Edger P."/>
            <person name="Pires J.C."/>
            <person name="Schmutz J."/>
        </authorList>
    </citation>
    <scope>NUCLEOTIDE SEQUENCE</scope>
    <source>
        <tissue evidence="1">Leaf</tissue>
    </source>
</reference>
<evidence type="ECO:0000313" key="1">
    <source>
        <dbReference type="EMBL" id="KAG6650428.1"/>
    </source>
</evidence>
<dbReference type="AlphaFoldDB" id="A0A8T1Q7R0"/>
<dbReference type="Proteomes" id="UP000811609">
    <property type="component" value="Chromosome 6"/>
</dbReference>
<comment type="caution">
    <text evidence="1">The sequence shown here is derived from an EMBL/GenBank/DDBJ whole genome shotgun (WGS) entry which is preliminary data.</text>
</comment>
<organism evidence="1 2">
    <name type="scientific">Carya illinoinensis</name>
    <name type="common">Pecan</name>
    <dbReference type="NCBI Taxonomy" id="32201"/>
    <lineage>
        <taxon>Eukaryota</taxon>
        <taxon>Viridiplantae</taxon>
        <taxon>Streptophyta</taxon>
        <taxon>Embryophyta</taxon>
        <taxon>Tracheophyta</taxon>
        <taxon>Spermatophyta</taxon>
        <taxon>Magnoliopsida</taxon>
        <taxon>eudicotyledons</taxon>
        <taxon>Gunneridae</taxon>
        <taxon>Pentapetalae</taxon>
        <taxon>rosids</taxon>
        <taxon>fabids</taxon>
        <taxon>Fagales</taxon>
        <taxon>Juglandaceae</taxon>
        <taxon>Carya</taxon>
    </lineage>
</organism>
<gene>
    <name evidence="1" type="ORF">CIPAW_06G042700</name>
</gene>
<accession>A0A8T1Q7R0</accession>
<name>A0A8T1Q7R0_CARIL</name>
<evidence type="ECO:0000313" key="2">
    <source>
        <dbReference type="Proteomes" id="UP000811609"/>
    </source>
</evidence>
<keyword evidence="2" id="KW-1185">Reference proteome</keyword>